<comment type="caution">
    <text evidence="2">The sequence shown here is derived from an EMBL/GenBank/DDBJ whole genome shotgun (WGS) entry which is preliminary data.</text>
</comment>
<dbReference type="InterPro" id="IPR007809">
    <property type="entry name" value="FlgN-like"/>
</dbReference>
<name>A0A024Q9Z2_9BACI</name>
<dbReference type="STRING" id="1462526.BN990_01281"/>
<proteinExistence type="predicted"/>
<protein>
    <submittedName>
        <fullName evidence="2">FlgN protein</fullName>
    </submittedName>
</protein>
<dbReference type="RefSeq" id="WP_021289110.1">
    <property type="nucleotide sequence ID" value="NZ_BNER01000003.1"/>
</dbReference>
<evidence type="ECO:0000313" key="3">
    <source>
        <dbReference type="Proteomes" id="UP000028875"/>
    </source>
</evidence>
<dbReference type="Pfam" id="PF05130">
    <property type="entry name" value="FlgN"/>
    <property type="match status" value="1"/>
</dbReference>
<keyword evidence="3" id="KW-1185">Reference proteome</keyword>
<dbReference type="Proteomes" id="UP000028875">
    <property type="component" value="Unassembled WGS sequence"/>
</dbReference>
<dbReference type="SUPFAM" id="SSF140566">
    <property type="entry name" value="FlgN-like"/>
    <property type="match status" value="1"/>
</dbReference>
<organism evidence="2 3">
    <name type="scientific">Virgibacillus massiliensis</name>
    <dbReference type="NCBI Taxonomy" id="1462526"/>
    <lineage>
        <taxon>Bacteria</taxon>
        <taxon>Bacillati</taxon>
        <taxon>Bacillota</taxon>
        <taxon>Bacilli</taxon>
        <taxon>Bacillales</taxon>
        <taxon>Bacillaceae</taxon>
        <taxon>Virgibacillus</taxon>
    </lineage>
</organism>
<sequence>MSIEKIKALLLTLVTLHQELIAISNQKTEAVKSGNLEKLQQVLVNERKQIRKIEKAEEGRQLVVADWFESQRLNIEPTITRLVEAINCDETRKELTAATNQLTEAITTLKQQEQLNMALINQSMQFIQLSMDLLNPSLSQMNYGGSATESTGSIKRSVFDSKA</sequence>
<dbReference type="Gene3D" id="1.20.58.300">
    <property type="entry name" value="FlgN-like"/>
    <property type="match status" value="1"/>
</dbReference>
<accession>A0A024Q9Z2</accession>
<evidence type="ECO:0000313" key="2">
    <source>
        <dbReference type="EMBL" id="CDQ39000.1"/>
    </source>
</evidence>
<dbReference type="InterPro" id="IPR036679">
    <property type="entry name" value="FlgN-like_sf"/>
</dbReference>
<dbReference type="eggNOG" id="COG3418">
    <property type="taxonomic scope" value="Bacteria"/>
</dbReference>
<dbReference type="EMBL" id="CCDP010000001">
    <property type="protein sequence ID" value="CDQ39000.1"/>
    <property type="molecule type" value="Genomic_DNA"/>
</dbReference>
<dbReference type="GO" id="GO:0044780">
    <property type="term" value="P:bacterial-type flagellum assembly"/>
    <property type="evidence" value="ECO:0007669"/>
    <property type="project" value="InterPro"/>
</dbReference>
<reference evidence="2 3" key="1">
    <citation type="submission" date="2014-03" db="EMBL/GenBank/DDBJ databases">
        <authorList>
            <person name="Urmite Genomes U."/>
        </authorList>
    </citation>
    <scope>NUCLEOTIDE SEQUENCE [LARGE SCALE GENOMIC DNA]</scope>
    <source>
        <strain evidence="2 3">Vm-5</strain>
    </source>
</reference>
<reference evidence="3" key="2">
    <citation type="submission" date="2014-05" db="EMBL/GenBank/DDBJ databases">
        <title>Draft genome sequence of Virgibacillus massiliensis Vm-5.</title>
        <authorList>
            <person name="Khelaifia S."/>
            <person name="Croce O."/>
            <person name="Lagier J.C."/>
            <person name="Raoult D."/>
        </authorList>
    </citation>
    <scope>NUCLEOTIDE SEQUENCE [LARGE SCALE GENOMIC DNA]</scope>
    <source>
        <strain evidence="3">Vm-5</strain>
    </source>
</reference>
<keyword evidence="1" id="KW-1005">Bacterial flagellum biogenesis</keyword>
<gene>
    <name evidence="2" type="ORF">BN990_01281</name>
</gene>
<evidence type="ECO:0000256" key="1">
    <source>
        <dbReference type="ARBA" id="ARBA00022795"/>
    </source>
</evidence>
<dbReference type="AlphaFoldDB" id="A0A024Q9Z2"/>